<organism evidence="2 3">
    <name type="scientific">Streptomyces indicus</name>
    <dbReference type="NCBI Taxonomy" id="417292"/>
    <lineage>
        <taxon>Bacteria</taxon>
        <taxon>Bacillati</taxon>
        <taxon>Actinomycetota</taxon>
        <taxon>Actinomycetes</taxon>
        <taxon>Kitasatosporales</taxon>
        <taxon>Streptomycetaceae</taxon>
        <taxon>Streptomyces</taxon>
    </lineage>
</organism>
<dbReference type="AlphaFoldDB" id="A0A1G9IA00"/>
<dbReference type="EMBL" id="FNFF01000022">
    <property type="protein sequence ID" value="SDL21932.1"/>
    <property type="molecule type" value="Genomic_DNA"/>
</dbReference>
<sequence>MDTLIFGGLFAALVVLYQGRPRKILLAVWWVVLCATIALLAHHITSSLKLGLSY</sequence>
<feature type="transmembrane region" description="Helical" evidence="1">
    <location>
        <begin position="24"/>
        <end position="44"/>
    </location>
</feature>
<evidence type="ECO:0000313" key="2">
    <source>
        <dbReference type="EMBL" id="SDL21932.1"/>
    </source>
</evidence>
<evidence type="ECO:0000313" key="3">
    <source>
        <dbReference type="Proteomes" id="UP000199155"/>
    </source>
</evidence>
<accession>A0A1G9IA00</accession>
<dbReference type="Pfam" id="PF19455">
    <property type="entry name" value="DUF5993"/>
    <property type="match status" value="1"/>
</dbReference>
<dbReference type="InterPro" id="IPR046035">
    <property type="entry name" value="DUF5993"/>
</dbReference>
<keyword evidence="1" id="KW-0472">Membrane</keyword>
<dbReference type="STRING" id="417292.SAMN05421806_12250"/>
<proteinExistence type="predicted"/>
<keyword evidence="1" id="KW-0812">Transmembrane</keyword>
<evidence type="ECO:0000256" key="1">
    <source>
        <dbReference type="SAM" id="Phobius"/>
    </source>
</evidence>
<keyword evidence="3" id="KW-1185">Reference proteome</keyword>
<dbReference type="Proteomes" id="UP000199155">
    <property type="component" value="Unassembled WGS sequence"/>
</dbReference>
<protein>
    <submittedName>
        <fullName evidence="2">Uncharacterized protein</fullName>
    </submittedName>
</protein>
<name>A0A1G9IA00_9ACTN</name>
<reference evidence="2 3" key="1">
    <citation type="submission" date="2016-10" db="EMBL/GenBank/DDBJ databases">
        <authorList>
            <person name="de Groot N.N."/>
        </authorList>
    </citation>
    <scope>NUCLEOTIDE SEQUENCE [LARGE SCALE GENOMIC DNA]</scope>
    <source>
        <strain evidence="2 3">CGMCC 4.5727</strain>
    </source>
</reference>
<dbReference type="RefSeq" id="WP_176953983.1">
    <property type="nucleotide sequence ID" value="NZ_FNFF01000022.1"/>
</dbReference>
<gene>
    <name evidence="2" type="ORF">SAMN05421806_12250</name>
</gene>
<keyword evidence="1" id="KW-1133">Transmembrane helix</keyword>